<dbReference type="InterPro" id="IPR011460">
    <property type="entry name" value="Lcl_C"/>
</dbReference>
<keyword evidence="3" id="KW-1185">Reference proteome</keyword>
<evidence type="ECO:0000313" key="2">
    <source>
        <dbReference type="EMBL" id="RXJ60898.1"/>
    </source>
</evidence>
<protein>
    <recommendedName>
        <fullName evidence="1">Lcl C-terminal domain-containing protein</fullName>
    </recommendedName>
</protein>
<evidence type="ECO:0000259" key="1">
    <source>
        <dbReference type="Pfam" id="PF07603"/>
    </source>
</evidence>
<dbReference type="RefSeq" id="WP_128995035.1">
    <property type="nucleotide sequence ID" value="NZ_PDKN01000001.1"/>
</dbReference>
<dbReference type="OrthoDB" id="9793251at2"/>
<organism evidence="2 3">
    <name type="scientific">Candidatus Marinarcus aquaticus</name>
    <dbReference type="NCBI Taxonomy" id="2044504"/>
    <lineage>
        <taxon>Bacteria</taxon>
        <taxon>Pseudomonadati</taxon>
        <taxon>Campylobacterota</taxon>
        <taxon>Epsilonproteobacteria</taxon>
        <taxon>Campylobacterales</taxon>
        <taxon>Arcobacteraceae</taxon>
        <taxon>Candidatus Marinarcus</taxon>
    </lineage>
</organism>
<dbReference type="Proteomes" id="UP000290657">
    <property type="component" value="Unassembled WGS sequence"/>
</dbReference>
<evidence type="ECO:0000313" key="3">
    <source>
        <dbReference type="Proteomes" id="UP000290657"/>
    </source>
</evidence>
<dbReference type="PANTHER" id="PTHR35812:SF1">
    <property type="entry name" value="LIPOPROTEIN"/>
    <property type="match status" value="1"/>
</dbReference>
<name>A0A4V1LPE3_9BACT</name>
<dbReference type="Pfam" id="PF07603">
    <property type="entry name" value="Lcl_C"/>
    <property type="match status" value="1"/>
</dbReference>
<sequence length="164" mass="19408">MKQVLFFCFMLNTLLLSKCDTVDRSRFTLMGEHVYDKKTQLTWMRCSVGSQWKEGIGCQQMPKLMSFYEAKEVESRLKSQWRIPTIEELETIFLVQCEKDAINTTLFPDIKRLESFAPYWSTTSVKQLPYLIYYIDFIDKNIDAHSKGFSMFLRLVKSNESHKQ</sequence>
<gene>
    <name evidence="2" type="ORF">CRV04_02480</name>
</gene>
<dbReference type="PANTHER" id="PTHR35812">
    <property type="entry name" value="LIPOPROTEIN"/>
    <property type="match status" value="1"/>
</dbReference>
<feature type="domain" description="Lcl C-terminal" evidence="1">
    <location>
        <begin position="33"/>
        <end position="157"/>
    </location>
</feature>
<dbReference type="EMBL" id="PDKN01000001">
    <property type="protein sequence ID" value="RXJ60898.1"/>
    <property type="molecule type" value="Genomic_DNA"/>
</dbReference>
<dbReference type="AlphaFoldDB" id="A0A4V1LPE3"/>
<comment type="caution">
    <text evidence="2">The sequence shown here is derived from an EMBL/GenBank/DDBJ whole genome shotgun (WGS) entry which is preliminary data.</text>
</comment>
<proteinExistence type="predicted"/>
<accession>A0A4V1LPE3</accession>
<reference evidence="2 3" key="1">
    <citation type="submission" date="2017-10" db="EMBL/GenBank/DDBJ databases">
        <title>Genomics of the genus Arcobacter.</title>
        <authorList>
            <person name="Perez-Cataluna A."/>
            <person name="Figueras M.J."/>
        </authorList>
    </citation>
    <scope>NUCLEOTIDE SEQUENCE [LARGE SCALE GENOMIC DNA]</scope>
    <source>
        <strain evidence="2 3">CECT 8987</strain>
    </source>
</reference>